<dbReference type="RefSeq" id="WP_377816151.1">
    <property type="nucleotide sequence ID" value="NZ_JBHRSJ010000034.1"/>
</dbReference>
<dbReference type="Pfam" id="PF03929">
    <property type="entry name" value="PepSY_TM"/>
    <property type="match status" value="1"/>
</dbReference>
<comment type="caution">
    <text evidence="2">The sequence shown here is derived from an EMBL/GenBank/DDBJ whole genome shotgun (WGS) entry which is preliminary data.</text>
</comment>
<keyword evidence="3" id="KW-1185">Reference proteome</keyword>
<evidence type="ECO:0000256" key="1">
    <source>
        <dbReference type="SAM" id="Phobius"/>
    </source>
</evidence>
<dbReference type="PANTHER" id="PTHR34219">
    <property type="entry name" value="IRON-REGULATED INNER MEMBRANE PROTEIN-RELATED"/>
    <property type="match status" value="1"/>
</dbReference>
<dbReference type="PANTHER" id="PTHR34219:SF1">
    <property type="entry name" value="PEPSY DOMAIN-CONTAINING PROTEIN"/>
    <property type="match status" value="1"/>
</dbReference>
<feature type="transmembrane region" description="Helical" evidence="1">
    <location>
        <begin position="159"/>
        <end position="180"/>
    </location>
</feature>
<sequence>MSNPSSVRSARGHLAPLLFRLHGYIGLFVGPFLVVAALSGVLYALTPQLEERLYAGELFAASRGPALPLAWQIEAARARIGEAARLAAVRPAPAPGFTTRVMFAQAGAGPSEHRALFVDPVSGEIRGDLPVYGTSGVLPLRTWIDRLHRSLLLGEWGRLYSELAASWLWVAAVGGLLLWLTRRGGAAPSGFAARWHRRLGLGLLLGLLFFSATGLTWSKWAGSRIGLLRAEFGWATPALSTALSASTSAAGAHDEHAHHGTAPSAAALPAEPALFDAVLAAARAAGIDAGKLEIVPATAAGRAWTVSEIDRGWPTQVDAVAVDPVRLTVTDRVDFADYPLAAKLTRWGIDAHMGVLFGLANQLLLAGVGCGLLLMAGWGYRMWWRRRPGRGAAAGLWRTLRRLPGPMRLGILAGATVLGLCLPVMGASLLAFVLLDGLRVRSAARGERG</sequence>
<evidence type="ECO:0000313" key="2">
    <source>
        <dbReference type="EMBL" id="MFC2974153.1"/>
    </source>
</evidence>
<keyword evidence="1" id="KW-0472">Membrane</keyword>
<accession>A0ABV7AX46</accession>
<gene>
    <name evidence="2" type="ORF">ACFOJE_18305</name>
</gene>
<reference evidence="3" key="1">
    <citation type="journal article" date="2019" name="Int. J. Syst. Evol. Microbiol.">
        <title>The Global Catalogue of Microorganisms (GCM) 10K type strain sequencing project: providing services to taxonomists for standard genome sequencing and annotation.</title>
        <authorList>
            <consortium name="The Broad Institute Genomics Platform"/>
            <consortium name="The Broad Institute Genome Sequencing Center for Infectious Disease"/>
            <person name="Wu L."/>
            <person name="Ma J."/>
        </authorList>
    </citation>
    <scope>NUCLEOTIDE SEQUENCE [LARGE SCALE GENOMIC DNA]</scope>
    <source>
        <strain evidence="3">KCTC 62195</strain>
    </source>
</reference>
<keyword evidence="1" id="KW-0812">Transmembrane</keyword>
<feature type="transmembrane region" description="Helical" evidence="1">
    <location>
        <begin position="21"/>
        <end position="45"/>
    </location>
</feature>
<evidence type="ECO:0000313" key="3">
    <source>
        <dbReference type="Proteomes" id="UP001595457"/>
    </source>
</evidence>
<dbReference type="Proteomes" id="UP001595457">
    <property type="component" value="Unassembled WGS sequence"/>
</dbReference>
<feature type="transmembrane region" description="Helical" evidence="1">
    <location>
        <begin position="201"/>
        <end position="220"/>
    </location>
</feature>
<proteinExistence type="predicted"/>
<feature type="transmembrane region" description="Helical" evidence="1">
    <location>
        <begin position="409"/>
        <end position="435"/>
    </location>
</feature>
<protein>
    <submittedName>
        <fullName evidence="2">PepSY-associated TM helix domain-containing protein</fullName>
    </submittedName>
</protein>
<dbReference type="InterPro" id="IPR005625">
    <property type="entry name" value="PepSY-ass_TM"/>
</dbReference>
<organism evidence="2 3">
    <name type="scientific">Azotobacter bryophylli</name>
    <dbReference type="NCBI Taxonomy" id="1986537"/>
    <lineage>
        <taxon>Bacteria</taxon>
        <taxon>Pseudomonadati</taxon>
        <taxon>Pseudomonadota</taxon>
        <taxon>Gammaproteobacteria</taxon>
        <taxon>Pseudomonadales</taxon>
        <taxon>Pseudomonadaceae</taxon>
        <taxon>Azotobacter</taxon>
    </lineage>
</organism>
<feature type="transmembrane region" description="Helical" evidence="1">
    <location>
        <begin position="355"/>
        <end position="380"/>
    </location>
</feature>
<dbReference type="EMBL" id="JBHRSJ010000034">
    <property type="protein sequence ID" value="MFC2974153.1"/>
    <property type="molecule type" value="Genomic_DNA"/>
</dbReference>
<name>A0ABV7AX46_9GAMM</name>
<keyword evidence="1" id="KW-1133">Transmembrane helix</keyword>